<evidence type="ECO:0000256" key="1">
    <source>
        <dbReference type="SAM" id="Coils"/>
    </source>
</evidence>
<feature type="region of interest" description="Disordered" evidence="2">
    <location>
        <begin position="285"/>
        <end position="308"/>
    </location>
</feature>
<evidence type="ECO:0000256" key="2">
    <source>
        <dbReference type="SAM" id="MobiDB-lite"/>
    </source>
</evidence>
<keyword evidence="3" id="KW-1133">Transmembrane helix</keyword>
<feature type="transmembrane region" description="Helical" evidence="3">
    <location>
        <begin position="83"/>
        <end position="100"/>
    </location>
</feature>
<feature type="coiled-coil region" evidence="1">
    <location>
        <begin position="114"/>
        <end position="166"/>
    </location>
</feature>
<evidence type="ECO:0000256" key="3">
    <source>
        <dbReference type="SAM" id="Phobius"/>
    </source>
</evidence>
<proteinExistence type="predicted"/>
<name>A0A6S6RXM9_9BACT</name>
<dbReference type="EMBL" id="CACVAQ010000069">
    <property type="protein sequence ID" value="CAA6801830.1"/>
    <property type="molecule type" value="Genomic_DNA"/>
</dbReference>
<dbReference type="AlphaFoldDB" id="A0A6S6RXM9"/>
<sequence>MRIELSHDLLAKKIYDKVSAEDKMLTKIRNFIKDRFVYFKENNVLLSKEDLNYIAPYLKQLTLEPYELIFIDRSKNAIRLRRFVFIGIAIAVIFVLAYFMNKTEEVKVESQEFLANQLLEYKRVEKEAEALSNALIESREGLDATKKELRLALLQLQQKNDTLLHDYAVYKVGKDHDNEQLIEALNIAQSAKLSELAAPIVYDDRKYAFQLARRAWHLNPENQQAMKIIYQTLDASLEAPFSKQKTRNFIKSKDKEWGRLSAQKMSAIFNPENTVVASNKKQKMAEQIKKASTKREPPTMSFVPEQQAAKVKAEIGKLQQKLQQKIEQQQQQQQQPINLSK</sequence>
<feature type="compositionally biased region" description="Basic and acidic residues" evidence="2">
    <location>
        <begin position="285"/>
        <end position="297"/>
    </location>
</feature>
<keyword evidence="3" id="KW-0812">Transmembrane</keyword>
<evidence type="ECO:0000313" key="4">
    <source>
        <dbReference type="EMBL" id="CAA6801830.1"/>
    </source>
</evidence>
<feature type="coiled-coil region" evidence="1">
    <location>
        <begin position="308"/>
        <end position="335"/>
    </location>
</feature>
<accession>A0A6S6RXM9</accession>
<keyword evidence="1" id="KW-0175">Coiled coil</keyword>
<gene>
    <name evidence="4" type="ORF">HELGO_WM31196</name>
</gene>
<organism evidence="4">
    <name type="scientific">uncultured Aureispira sp</name>
    <dbReference type="NCBI Taxonomy" id="1331704"/>
    <lineage>
        <taxon>Bacteria</taxon>
        <taxon>Pseudomonadati</taxon>
        <taxon>Bacteroidota</taxon>
        <taxon>Saprospiria</taxon>
        <taxon>Saprospirales</taxon>
        <taxon>Saprospiraceae</taxon>
        <taxon>Aureispira</taxon>
        <taxon>environmental samples</taxon>
    </lineage>
</organism>
<protein>
    <submittedName>
        <fullName evidence="4">Uncharacterized protein</fullName>
    </submittedName>
</protein>
<reference evidence="4" key="1">
    <citation type="submission" date="2020-01" db="EMBL/GenBank/DDBJ databases">
        <authorList>
            <person name="Meier V. D."/>
            <person name="Meier V D."/>
        </authorList>
    </citation>
    <scope>NUCLEOTIDE SEQUENCE</scope>
    <source>
        <strain evidence="4">HLG_WM_MAG_10</strain>
    </source>
</reference>
<keyword evidence="3" id="KW-0472">Membrane</keyword>